<dbReference type="AlphaFoldDB" id="A0A833L0U8"/>
<evidence type="ECO:0000313" key="1">
    <source>
        <dbReference type="EMBL" id="KAF0134049.1"/>
    </source>
</evidence>
<organism evidence="1 2">
    <name type="scientific">Candidatus Saganbacteria bacterium</name>
    <dbReference type="NCBI Taxonomy" id="2575572"/>
    <lineage>
        <taxon>Bacteria</taxon>
        <taxon>Bacillati</taxon>
        <taxon>Saganbacteria</taxon>
    </lineage>
</organism>
<dbReference type="GO" id="GO:0030435">
    <property type="term" value="P:sporulation resulting in formation of a cellular spore"/>
    <property type="evidence" value="ECO:0007669"/>
    <property type="project" value="InterPro"/>
</dbReference>
<evidence type="ECO:0008006" key="3">
    <source>
        <dbReference type="Google" id="ProtNLM"/>
    </source>
</evidence>
<dbReference type="InterPro" id="IPR036751">
    <property type="entry name" value="SpoVG_sf"/>
</dbReference>
<protein>
    <recommendedName>
        <fullName evidence="3">SpoVG family protein</fullName>
    </recommendedName>
</protein>
<dbReference type="SUPFAM" id="SSF160537">
    <property type="entry name" value="SpoVG-like"/>
    <property type="match status" value="1"/>
</dbReference>
<sequence length="100" mass="11152">MSESIEISEVQIKFIPPHDGLVGFCSCVINDQLKIANIAIYNRINGGFRLVFPTKKLKNGQNIPCLHPINEESGKAIEDAIFKKFTELCDEGSDLSWAKN</sequence>
<dbReference type="Gene3D" id="3.30.1120.40">
    <property type="entry name" value="Stage V sporulation protein G"/>
    <property type="match status" value="1"/>
</dbReference>
<accession>A0A833L0U8</accession>
<evidence type="ECO:0000313" key="2">
    <source>
        <dbReference type="Proteomes" id="UP000488506"/>
    </source>
</evidence>
<name>A0A833L0U8_UNCSA</name>
<dbReference type="Proteomes" id="UP000488506">
    <property type="component" value="Unassembled WGS sequence"/>
</dbReference>
<gene>
    <name evidence="1" type="ORF">FD145_903</name>
</gene>
<proteinExistence type="predicted"/>
<comment type="caution">
    <text evidence="1">The sequence shown here is derived from an EMBL/GenBank/DDBJ whole genome shotgun (WGS) entry which is preliminary data.</text>
</comment>
<dbReference type="Pfam" id="PF04026">
    <property type="entry name" value="SpoVG"/>
    <property type="match status" value="1"/>
</dbReference>
<reference evidence="1 2" key="1">
    <citation type="submission" date="2019-12" db="EMBL/GenBank/DDBJ databases">
        <authorList>
            <person name="Wolfe R."/>
            <person name="Danczak R."/>
            <person name="Wilkins M."/>
        </authorList>
    </citation>
    <scope>NUCLEOTIDE SEQUENCE [LARGE SCALE GENOMIC DNA]</scope>
    <source>
        <strain evidence="1">X2_MaxBin.013</strain>
    </source>
</reference>
<dbReference type="EMBL" id="WPAF01000013">
    <property type="protein sequence ID" value="KAF0134049.1"/>
    <property type="molecule type" value="Genomic_DNA"/>
</dbReference>
<dbReference type="InterPro" id="IPR007170">
    <property type="entry name" value="SpoVG"/>
</dbReference>